<reference evidence="3 4" key="1">
    <citation type="submission" date="2018-11" db="EMBL/GenBank/DDBJ databases">
        <title>Genome assembly of Steccherinum ochraceum LE-BIN_3174, the white-rot fungus of the Steccherinaceae family (The Residual Polyporoid clade, Polyporales, Basidiomycota).</title>
        <authorList>
            <person name="Fedorova T.V."/>
            <person name="Glazunova O.A."/>
            <person name="Landesman E.O."/>
            <person name="Moiseenko K.V."/>
            <person name="Psurtseva N.V."/>
            <person name="Savinova O.S."/>
            <person name="Shakhova N.V."/>
            <person name="Tyazhelova T.V."/>
            <person name="Vasina D.V."/>
        </authorList>
    </citation>
    <scope>NUCLEOTIDE SEQUENCE [LARGE SCALE GENOMIC DNA]</scope>
    <source>
        <strain evidence="3 4">LE-BIN_3174</strain>
    </source>
</reference>
<accession>A0A4R0R7L6</accession>
<dbReference type="OrthoDB" id="3133596at2759"/>
<evidence type="ECO:0000256" key="1">
    <source>
        <dbReference type="SAM" id="MobiDB-lite"/>
    </source>
</evidence>
<feature type="compositionally biased region" description="Basic and acidic residues" evidence="1">
    <location>
        <begin position="449"/>
        <end position="459"/>
    </location>
</feature>
<feature type="region of interest" description="Disordered" evidence="1">
    <location>
        <begin position="1"/>
        <end position="104"/>
    </location>
</feature>
<dbReference type="Pfam" id="PF13391">
    <property type="entry name" value="HNH_2"/>
    <property type="match status" value="1"/>
</dbReference>
<comment type="caution">
    <text evidence="3">The sequence shown here is derived from an EMBL/GenBank/DDBJ whole genome shotgun (WGS) entry which is preliminary data.</text>
</comment>
<organism evidence="3 4">
    <name type="scientific">Steccherinum ochraceum</name>
    <dbReference type="NCBI Taxonomy" id="92696"/>
    <lineage>
        <taxon>Eukaryota</taxon>
        <taxon>Fungi</taxon>
        <taxon>Dikarya</taxon>
        <taxon>Basidiomycota</taxon>
        <taxon>Agaricomycotina</taxon>
        <taxon>Agaricomycetes</taxon>
        <taxon>Polyporales</taxon>
        <taxon>Steccherinaceae</taxon>
        <taxon>Steccherinum</taxon>
    </lineage>
</organism>
<dbReference type="EMBL" id="RWJN01000292">
    <property type="protein sequence ID" value="TCD63512.1"/>
    <property type="molecule type" value="Genomic_DNA"/>
</dbReference>
<feature type="compositionally biased region" description="Low complexity" evidence="1">
    <location>
        <begin position="405"/>
        <end position="420"/>
    </location>
</feature>
<feature type="region of interest" description="Disordered" evidence="1">
    <location>
        <begin position="341"/>
        <end position="459"/>
    </location>
</feature>
<name>A0A4R0R7L6_9APHY</name>
<dbReference type="AlphaFoldDB" id="A0A4R0R7L6"/>
<keyword evidence="4" id="KW-1185">Reference proteome</keyword>
<feature type="domain" description="HNH nuclease" evidence="2">
    <location>
        <begin position="115"/>
        <end position="181"/>
    </location>
</feature>
<proteinExistence type="predicted"/>
<sequence length="459" mass="51096">MIPLDRNLPMDEDEAMGEQSDTDSAAFALDDDDHEPPSISEPVSDSADADGDEEDDVRKNDEEEDSSGKDGSYNPNQAQASGVQDSTPQSRARGHISQETKDRLASKVGDEAFRCLLTREYVPKPEYAHIVARSESKNGVPLKNLEYVLGLKTHEFNVHSTSNLLYLSPNVHYLFDQDWWGLLPSTDDLKTMRQHLRSVGDPQTDPSKSIFLPYTNAFSSGKTFEYRFIPLLWLDARSLIHRRIDIGHAVQRQYQIEPEYMAYDPHEFSKFPRLMSHVNPFLVAVNTGDKLVKTALVRYQNRLATACPAWDEDISTLLLIHSTLRYTKPTPEWHTAVNIAQADGNDDKSSGEGQSSPSARRPKRSRGQSKSKGPQRNLEDQRGQSRTHSPGASLKPGGSNTKSIRGGSNAGSASQGSGSRKSQRRSGNDKLRTRPERSPDVFESGANAGRDHASRRDHV</sequence>
<evidence type="ECO:0000313" key="4">
    <source>
        <dbReference type="Proteomes" id="UP000292702"/>
    </source>
</evidence>
<dbReference type="STRING" id="92696.A0A4R0R7L6"/>
<feature type="compositionally biased region" description="Polar residues" evidence="1">
    <location>
        <begin position="73"/>
        <end position="90"/>
    </location>
</feature>
<feature type="compositionally biased region" description="Basic residues" evidence="1">
    <location>
        <begin position="360"/>
        <end position="369"/>
    </location>
</feature>
<gene>
    <name evidence="3" type="ORF">EIP91_005313</name>
</gene>
<evidence type="ECO:0000259" key="2">
    <source>
        <dbReference type="Pfam" id="PF13391"/>
    </source>
</evidence>
<protein>
    <recommendedName>
        <fullName evidence="2">HNH nuclease domain-containing protein</fullName>
    </recommendedName>
</protein>
<dbReference type="InterPro" id="IPR003615">
    <property type="entry name" value="HNH_nuc"/>
</dbReference>
<feature type="compositionally biased region" description="Basic and acidic residues" evidence="1">
    <location>
        <begin position="426"/>
        <end position="440"/>
    </location>
</feature>
<evidence type="ECO:0000313" key="3">
    <source>
        <dbReference type="EMBL" id="TCD63512.1"/>
    </source>
</evidence>
<dbReference type="Proteomes" id="UP000292702">
    <property type="component" value="Unassembled WGS sequence"/>
</dbReference>